<dbReference type="EMBL" id="ML145085">
    <property type="protein sequence ID" value="TBU64972.1"/>
    <property type="molecule type" value="Genomic_DNA"/>
</dbReference>
<keyword evidence="1" id="KW-0808">Transferase</keyword>
<feature type="region of interest" description="Disordered" evidence="2">
    <location>
        <begin position="980"/>
        <end position="1003"/>
    </location>
</feature>
<accession>A0A4Q9QBB3</accession>
<dbReference type="GO" id="GO:0030422">
    <property type="term" value="P:siRNA processing"/>
    <property type="evidence" value="ECO:0007669"/>
    <property type="project" value="TreeGrafter"/>
</dbReference>
<name>A0A4Q9QBB3_9APHY</name>
<dbReference type="GO" id="GO:0003723">
    <property type="term" value="F:RNA binding"/>
    <property type="evidence" value="ECO:0007669"/>
    <property type="project" value="UniProtKB-KW"/>
</dbReference>
<evidence type="ECO:0000259" key="3">
    <source>
        <dbReference type="Pfam" id="PF05183"/>
    </source>
</evidence>
<dbReference type="EC" id="2.7.7.48" evidence="1"/>
<organism evidence="4 5">
    <name type="scientific">Dichomitus squalens</name>
    <dbReference type="NCBI Taxonomy" id="114155"/>
    <lineage>
        <taxon>Eukaryota</taxon>
        <taxon>Fungi</taxon>
        <taxon>Dikarya</taxon>
        <taxon>Basidiomycota</taxon>
        <taxon>Agaricomycotina</taxon>
        <taxon>Agaricomycetes</taxon>
        <taxon>Polyporales</taxon>
        <taxon>Polyporaceae</taxon>
        <taxon>Dichomitus</taxon>
    </lineage>
</organism>
<evidence type="ECO:0000313" key="5">
    <source>
        <dbReference type="Proteomes" id="UP000292082"/>
    </source>
</evidence>
<dbReference type="GO" id="GO:0031380">
    <property type="term" value="C:nuclear RNA-directed RNA polymerase complex"/>
    <property type="evidence" value="ECO:0007669"/>
    <property type="project" value="TreeGrafter"/>
</dbReference>
<keyword evidence="1" id="KW-0694">RNA-binding</keyword>
<dbReference type="Pfam" id="PF05183">
    <property type="entry name" value="RdRP"/>
    <property type="match status" value="1"/>
</dbReference>
<evidence type="ECO:0000256" key="2">
    <source>
        <dbReference type="SAM" id="MobiDB-lite"/>
    </source>
</evidence>
<dbReference type="GO" id="GO:0003968">
    <property type="term" value="F:RNA-directed RNA polymerase activity"/>
    <property type="evidence" value="ECO:0007669"/>
    <property type="project" value="UniProtKB-KW"/>
</dbReference>
<comment type="catalytic activity">
    <reaction evidence="1">
        <text>RNA(n) + a ribonucleoside 5'-triphosphate = RNA(n+1) + diphosphate</text>
        <dbReference type="Rhea" id="RHEA:21248"/>
        <dbReference type="Rhea" id="RHEA-COMP:14527"/>
        <dbReference type="Rhea" id="RHEA-COMP:17342"/>
        <dbReference type="ChEBI" id="CHEBI:33019"/>
        <dbReference type="ChEBI" id="CHEBI:61557"/>
        <dbReference type="ChEBI" id="CHEBI:140395"/>
        <dbReference type="EC" id="2.7.7.48"/>
    </reaction>
</comment>
<keyword evidence="5" id="KW-1185">Reference proteome</keyword>
<gene>
    <name evidence="4" type="ORF">BD310DRAFT_954465</name>
</gene>
<dbReference type="InterPro" id="IPR057596">
    <property type="entry name" value="RDRP_core"/>
</dbReference>
<evidence type="ECO:0000256" key="1">
    <source>
        <dbReference type="RuleBase" id="RU363098"/>
    </source>
</evidence>
<evidence type="ECO:0000313" key="4">
    <source>
        <dbReference type="EMBL" id="TBU64972.1"/>
    </source>
</evidence>
<comment type="similarity">
    <text evidence="1">Belongs to the RdRP family.</text>
</comment>
<dbReference type="InterPro" id="IPR007855">
    <property type="entry name" value="RDRP"/>
</dbReference>
<dbReference type="PANTHER" id="PTHR23079">
    <property type="entry name" value="RNA-DEPENDENT RNA POLYMERASE"/>
    <property type="match status" value="1"/>
</dbReference>
<protein>
    <recommendedName>
        <fullName evidence="1">RNA-dependent RNA polymerase</fullName>
        <ecNumber evidence="1">2.7.7.48</ecNumber>
    </recommendedName>
</protein>
<dbReference type="Proteomes" id="UP000292082">
    <property type="component" value="Unassembled WGS sequence"/>
</dbReference>
<feature type="domain" description="RDRP core" evidence="3">
    <location>
        <begin position="431"/>
        <end position="1026"/>
    </location>
</feature>
<sequence>MEIYMKNIPASTKDTKLKLELAAVLHAPPFRNPSEELYNFGVFLIQQRKRGPWRTGFLTLPSNEIAELFLQTYGGPSPRHSFVLDTTRVQFQVSNRGARPQVLERIRREPFQDPREAFAREQREAELQALQVRISTIQFGWECRDQVYSVEWETACHARLAFDGERREFRVRMDQGGLFSDTRIIAIRVSQIYYISATVDNDSRRPTIVFSLIHPPALESESTLSQLASLFSSNAKPPRQRWSSFNDSDDLAAIMPYVSLSIRLECESVEDLRNFREFADAAHTRVGSDLCPVERRGLFSDTVREDYSLWIQRLPWTVVFQIEALLRSWLLNMREALSLRDHVERVLRAKGRAYTAALLRDFTSHAKALYWYGEAQPGAEPSLQTHLNASWSDPVTHLFQSVEAQFVYKPVAAHAPAVDAPATFQCFHVSITPTTMILEGPFPERSNRVIRMYWQNEECFLRVSFQDENRLQFRFDREVDGRSFINRRFRGVLRDGITIAGAHFSFLAYSQSALKEHAVWFVKPFRHRDGHGVEHYVDATTIIENLGNFRVSFDTTLIHCPARYAARIAQAFTATDASITVDVDQIERGEDLEDATGNYCFTDGVGTISRELARDIWRSVRERGRRSRPDRTYPRAYQVRFQGSKGMLSVDHTLSGRKIVIRPSMTKFEANQSSTIEVARAFDRPGPYFLNRPLIMLLEGLGVSYETLQALQDAAVYDAQQSVTSLERSARLLEAHGLGVSFRLTSAMLGLHKLGLDPLNDDVFWRQAMDFAINHVLRELKHHARIPVPSLDSWTLVGVADVHGELQDGEIFACIDSPTESRLIYLEGPCLISRSPTIHPGDVQVVHAIGRPPAGSALAKESLRNAVVFSIQGERPLPSCLGGGDLDGDLYNVTTRRDLLPPRTYTPASYEPAAKKLVEHECTMEDVADFVAEYISSDTLGIIATTWLKIADQSADGILDQDCLKLAALHSHAVDYPKSGQPVPVNQIPKLKSKTKPDWSAPETISRGNEDYYTSMKAIGKLFRSIDLPALQTVQRVARRQRRHMHNANQDDEYADVLELLYDETPMDDRTAVAVQERISEFISPEEYDGDFIRRIWDLYKSYTSQLRAICADHTLEHKRSAMLTEEEAVIGTIVAKCSQPRKRKDLMSQMREQTATLVSSVKEELSGDDEIPPETSLQRAWIAYKLANIEGEAFGARSFCWVALGSIFDAIKEIEDEDRALARR</sequence>
<proteinExistence type="inferred from homology"/>
<keyword evidence="1" id="KW-0696">RNA-directed RNA polymerase</keyword>
<keyword evidence="1" id="KW-0548">Nucleotidyltransferase</keyword>
<dbReference type="AlphaFoldDB" id="A0A4Q9QBB3"/>
<reference evidence="4 5" key="1">
    <citation type="submission" date="2019-01" db="EMBL/GenBank/DDBJ databases">
        <title>Draft genome sequences of three monokaryotic isolates of the white-rot basidiomycete fungus Dichomitus squalens.</title>
        <authorList>
            <consortium name="DOE Joint Genome Institute"/>
            <person name="Lopez S.C."/>
            <person name="Andreopoulos B."/>
            <person name="Pangilinan J."/>
            <person name="Lipzen A."/>
            <person name="Riley R."/>
            <person name="Ahrendt S."/>
            <person name="Ng V."/>
            <person name="Barry K."/>
            <person name="Daum C."/>
            <person name="Grigoriev I.V."/>
            <person name="Hilden K.S."/>
            <person name="Makela M.R."/>
            <person name="de Vries R.P."/>
        </authorList>
    </citation>
    <scope>NUCLEOTIDE SEQUENCE [LARGE SCALE GENOMIC DNA]</scope>
    <source>
        <strain evidence="4 5">CBS 464.89</strain>
    </source>
</reference>
<dbReference type="PANTHER" id="PTHR23079:SF55">
    <property type="entry name" value="RNA-DIRECTED RNA POLYMERASE"/>
    <property type="match status" value="1"/>
</dbReference>